<keyword evidence="2" id="KW-0732">Signal</keyword>
<organism evidence="3 4">
    <name type="scientific">Thelohanellus kitauei</name>
    <name type="common">Myxosporean</name>
    <dbReference type="NCBI Taxonomy" id="669202"/>
    <lineage>
        <taxon>Eukaryota</taxon>
        <taxon>Metazoa</taxon>
        <taxon>Cnidaria</taxon>
        <taxon>Myxozoa</taxon>
        <taxon>Myxosporea</taxon>
        <taxon>Bivalvulida</taxon>
        <taxon>Platysporina</taxon>
        <taxon>Myxobolidae</taxon>
        <taxon>Thelohanellus</taxon>
    </lineage>
</organism>
<feature type="chain" id="PRO_5002151562" evidence="2">
    <location>
        <begin position="17"/>
        <end position="167"/>
    </location>
</feature>
<name>A0A0C2JUG7_THEKT</name>
<proteinExistence type="predicted"/>
<gene>
    <name evidence="3" type="ORF">RF11_13577</name>
</gene>
<reference evidence="3 4" key="1">
    <citation type="journal article" date="2014" name="Genome Biol. Evol.">
        <title>The genome of the myxosporean Thelohanellus kitauei shows adaptations to nutrient acquisition within its fish host.</title>
        <authorList>
            <person name="Yang Y."/>
            <person name="Xiong J."/>
            <person name="Zhou Z."/>
            <person name="Huo F."/>
            <person name="Miao W."/>
            <person name="Ran C."/>
            <person name="Liu Y."/>
            <person name="Zhang J."/>
            <person name="Feng J."/>
            <person name="Wang M."/>
            <person name="Wang M."/>
            <person name="Wang L."/>
            <person name="Yao B."/>
        </authorList>
    </citation>
    <scope>NUCLEOTIDE SEQUENCE [LARGE SCALE GENOMIC DNA]</scope>
    <source>
        <strain evidence="3">Wuqing</strain>
    </source>
</reference>
<keyword evidence="4" id="KW-1185">Reference proteome</keyword>
<dbReference type="EMBL" id="JWZT01001032">
    <property type="protein sequence ID" value="KII73018.1"/>
    <property type="molecule type" value="Genomic_DNA"/>
</dbReference>
<accession>A0A0C2JUG7</accession>
<dbReference type="Proteomes" id="UP000031668">
    <property type="component" value="Unassembled WGS sequence"/>
</dbReference>
<feature type="signal peptide" evidence="2">
    <location>
        <begin position="1"/>
        <end position="16"/>
    </location>
</feature>
<evidence type="ECO:0000313" key="4">
    <source>
        <dbReference type="Proteomes" id="UP000031668"/>
    </source>
</evidence>
<evidence type="ECO:0000313" key="3">
    <source>
        <dbReference type="EMBL" id="KII73018.1"/>
    </source>
</evidence>
<feature type="region of interest" description="Disordered" evidence="1">
    <location>
        <begin position="24"/>
        <end position="58"/>
    </location>
</feature>
<protein>
    <submittedName>
        <fullName evidence="3">Uncharacterized protein</fullName>
    </submittedName>
</protein>
<feature type="compositionally biased region" description="Basic and acidic residues" evidence="1">
    <location>
        <begin position="28"/>
        <end position="38"/>
    </location>
</feature>
<evidence type="ECO:0000256" key="1">
    <source>
        <dbReference type="SAM" id="MobiDB-lite"/>
    </source>
</evidence>
<dbReference type="AlphaFoldDB" id="A0A0C2JUG7"/>
<sequence length="167" mass="19666">MRHFILLLLQASLVIPVRRPRKTVSSYNERRDDQDRTNPKPAKMVILKPEPSRKNQPLRKNQPFCSYVGIPFPHGCIDVTAYAEKLTFQTIFFEGKETKILFDKKSMNIPRGLLMSQLYIKDSSYYLCGLDFITKNITLNLNFKMNALKTKKDVEFCYRFYKGNKNW</sequence>
<comment type="caution">
    <text evidence="3">The sequence shown here is derived from an EMBL/GenBank/DDBJ whole genome shotgun (WGS) entry which is preliminary data.</text>
</comment>
<evidence type="ECO:0000256" key="2">
    <source>
        <dbReference type="SAM" id="SignalP"/>
    </source>
</evidence>